<organism evidence="2 3">
    <name type="scientific">Thermosyntropha lipolytica DSM 11003</name>
    <dbReference type="NCBI Taxonomy" id="1123382"/>
    <lineage>
        <taxon>Bacteria</taxon>
        <taxon>Bacillati</taxon>
        <taxon>Bacillota</taxon>
        <taxon>Clostridia</taxon>
        <taxon>Eubacteriales</taxon>
        <taxon>Syntrophomonadaceae</taxon>
        <taxon>Thermosyntropha</taxon>
    </lineage>
</organism>
<protein>
    <submittedName>
        <fullName evidence="2">Secondary thiamine-phosphate synthase enzyme</fullName>
    </submittedName>
</protein>
<dbReference type="InterPro" id="IPR035917">
    <property type="entry name" value="YjbQ-like_sf"/>
</dbReference>
<proteinExistence type="inferred from homology"/>
<dbReference type="OrthoDB" id="9801725at2"/>
<sequence length="129" mass="14389">MFKIEVQSKNQEEIIDITPQIARLVSEHGADAKACLVYIPHTTAALTINENADPDVKKDMLKGLRLLVPPNTQFKHSEGNSDAHIKASLLGCFQIIPVEKGYLKLGTWQGILLAEFDGPRTRQVWVQLI</sequence>
<evidence type="ECO:0000256" key="1">
    <source>
        <dbReference type="ARBA" id="ARBA00005534"/>
    </source>
</evidence>
<reference evidence="3" key="1">
    <citation type="submission" date="2016-11" db="EMBL/GenBank/DDBJ databases">
        <authorList>
            <person name="Varghese N."/>
            <person name="Submissions S."/>
        </authorList>
    </citation>
    <scope>NUCLEOTIDE SEQUENCE [LARGE SCALE GENOMIC DNA]</scope>
    <source>
        <strain evidence="3">DSM 11003</strain>
    </source>
</reference>
<name>A0A1M5PEQ5_9FIRM</name>
<dbReference type="PIRSF" id="PIRSF004681">
    <property type="entry name" value="UCP004681"/>
    <property type="match status" value="1"/>
</dbReference>
<comment type="similarity">
    <text evidence="1">Belongs to the UPF0047 family.</text>
</comment>
<dbReference type="Proteomes" id="UP000242329">
    <property type="component" value="Unassembled WGS sequence"/>
</dbReference>
<dbReference type="EMBL" id="FQWY01000022">
    <property type="protein sequence ID" value="SHH00198.1"/>
    <property type="molecule type" value="Genomic_DNA"/>
</dbReference>
<dbReference type="SUPFAM" id="SSF111038">
    <property type="entry name" value="YjbQ-like"/>
    <property type="match status" value="1"/>
</dbReference>
<dbReference type="InterPro" id="IPR001602">
    <property type="entry name" value="UPF0047_YjbQ-like"/>
</dbReference>
<dbReference type="PANTHER" id="PTHR30615">
    <property type="entry name" value="UNCHARACTERIZED PROTEIN YJBQ-RELATED"/>
    <property type="match status" value="1"/>
</dbReference>
<dbReference type="AlphaFoldDB" id="A0A1M5PEQ5"/>
<evidence type="ECO:0000313" key="3">
    <source>
        <dbReference type="Proteomes" id="UP000242329"/>
    </source>
</evidence>
<accession>A0A1M5PEQ5</accession>
<dbReference type="Gene3D" id="2.60.120.460">
    <property type="entry name" value="YjbQ-like"/>
    <property type="match status" value="1"/>
</dbReference>
<dbReference type="RefSeq" id="WP_073092168.1">
    <property type="nucleotide sequence ID" value="NZ_FQWY01000022.1"/>
</dbReference>
<dbReference type="NCBIfam" id="TIGR00149">
    <property type="entry name" value="TIGR00149_YjbQ"/>
    <property type="match status" value="1"/>
</dbReference>
<gene>
    <name evidence="2" type="ORF">SAMN02745221_01452</name>
</gene>
<evidence type="ECO:0000313" key="2">
    <source>
        <dbReference type="EMBL" id="SHH00198.1"/>
    </source>
</evidence>
<dbReference type="PANTHER" id="PTHR30615:SF8">
    <property type="entry name" value="UPF0047 PROTEIN C4A8.02C"/>
    <property type="match status" value="1"/>
</dbReference>
<dbReference type="STRING" id="1123382.SAMN02745221_01452"/>
<keyword evidence="3" id="KW-1185">Reference proteome</keyword>
<dbReference type="Pfam" id="PF01894">
    <property type="entry name" value="YjbQ"/>
    <property type="match status" value="1"/>
</dbReference>